<dbReference type="AlphaFoldDB" id="A0A0S2I469"/>
<dbReference type="PROSITE" id="PS51257">
    <property type="entry name" value="PROKAR_LIPOPROTEIN"/>
    <property type="match status" value="1"/>
</dbReference>
<feature type="chain" id="PRO_5006599564" description="Carboxypeptidase regulatory-like domain-containing protein" evidence="1">
    <location>
        <begin position="21"/>
        <end position="113"/>
    </location>
</feature>
<keyword evidence="1" id="KW-0732">Signal</keyword>
<dbReference type="KEGG" id="blq:L21SP5_03368"/>
<evidence type="ECO:0000313" key="3">
    <source>
        <dbReference type="Proteomes" id="UP000064893"/>
    </source>
</evidence>
<name>A0A0S2I469_9BACT</name>
<protein>
    <recommendedName>
        <fullName evidence="4">Carboxypeptidase regulatory-like domain-containing protein</fullName>
    </recommendedName>
</protein>
<evidence type="ECO:0000256" key="1">
    <source>
        <dbReference type="SAM" id="SignalP"/>
    </source>
</evidence>
<dbReference type="Proteomes" id="UP000064893">
    <property type="component" value="Chromosome"/>
</dbReference>
<proteinExistence type="predicted"/>
<reference evidence="2 3" key="1">
    <citation type="submission" date="2015-11" db="EMBL/GenBank/DDBJ databases">
        <title>Description and complete genome sequence of a novel strain predominating in hypersaline microbial mats and representing a new family of the Bacteriodetes phylum.</title>
        <authorList>
            <person name="Spring S."/>
            <person name="Bunk B."/>
            <person name="Sproer C."/>
            <person name="Klenk H.-P."/>
        </authorList>
    </citation>
    <scope>NUCLEOTIDE SEQUENCE [LARGE SCALE GENOMIC DNA]</scope>
    <source>
        <strain evidence="2 3">L21-Spi-D4</strain>
    </source>
</reference>
<evidence type="ECO:0008006" key="4">
    <source>
        <dbReference type="Google" id="ProtNLM"/>
    </source>
</evidence>
<keyword evidence="3" id="KW-1185">Reference proteome</keyword>
<organism evidence="2 3">
    <name type="scientific">Salinivirga cyanobacteriivorans</name>
    <dbReference type="NCBI Taxonomy" id="1307839"/>
    <lineage>
        <taxon>Bacteria</taxon>
        <taxon>Pseudomonadati</taxon>
        <taxon>Bacteroidota</taxon>
        <taxon>Bacteroidia</taxon>
        <taxon>Bacteroidales</taxon>
        <taxon>Salinivirgaceae</taxon>
        <taxon>Salinivirga</taxon>
    </lineage>
</organism>
<accession>A0A0S2I469</accession>
<sequence length="113" mass="12746" precursor="true">MCFMKNLLKIIISLSTITFVACESQKHISVTVIDEVTRQPLDSVFVQVDAGKNGVYDKNSDDGFTDESGKYETHMMIGCSFGCYDIRMTYTKPGYEKLIQLNNTIDTISLNKK</sequence>
<evidence type="ECO:0000313" key="2">
    <source>
        <dbReference type="EMBL" id="ALO16981.1"/>
    </source>
</evidence>
<dbReference type="EMBL" id="CP013118">
    <property type="protein sequence ID" value="ALO16981.1"/>
    <property type="molecule type" value="Genomic_DNA"/>
</dbReference>
<feature type="signal peptide" evidence="1">
    <location>
        <begin position="1"/>
        <end position="20"/>
    </location>
</feature>
<gene>
    <name evidence="2" type="ORF">L21SP5_03368</name>
</gene>